<organism evidence="2 3">
    <name type="scientific">Nonomuraea polychroma</name>
    <dbReference type="NCBI Taxonomy" id="46176"/>
    <lineage>
        <taxon>Bacteria</taxon>
        <taxon>Bacillati</taxon>
        <taxon>Actinomycetota</taxon>
        <taxon>Actinomycetes</taxon>
        <taxon>Streptosporangiales</taxon>
        <taxon>Streptosporangiaceae</taxon>
        <taxon>Nonomuraea</taxon>
    </lineage>
</organism>
<proteinExistence type="predicted"/>
<dbReference type="EMBL" id="SAUN01000001">
    <property type="protein sequence ID" value="RVX42484.1"/>
    <property type="molecule type" value="Genomic_DNA"/>
</dbReference>
<feature type="domain" description="DUF6968" evidence="1">
    <location>
        <begin position="5"/>
        <end position="91"/>
    </location>
</feature>
<dbReference type="Proteomes" id="UP000284824">
    <property type="component" value="Unassembled WGS sequence"/>
</dbReference>
<evidence type="ECO:0000313" key="2">
    <source>
        <dbReference type="EMBL" id="RVX42484.1"/>
    </source>
</evidence>
<reference evidence="2 3" key="1">
    <citation type="submission" date="2019-01" db="EMBL/GenBank/DDBJ databases">
        <title>Sequencing the genomes of 1000 actinobacteria strains.</title>
        <authorList>
            <person name="Klenk H.-P."/>
        </authorList>
    </citation>
    <scope>NUCLEOTIDE SEQUENCE [LARGE SCALE GENOMIC DNA]</scope>
    <source>
        <strain evidence="2 3">DSM 43925</strain>
    </source>
</reference>
<accession>A0A438M9U1</accession>
<gene>
    <name evidence="2" type="ORF">EDD27_5116</name>
</gene>
<comment type="caution">
    <text evidence="2">The sequence shown here is derived from an EMBL/GenBank/DDBJ whole genome shotgun (WGS) entry which is preliminary data.</text>
</comment>
<protein>
    <submittedName>
        <fullName evidence="2">Uncharacterized protein YuzE</fullName>
    </submittedName>
</protein>
<dbReference type="InterPro" id="IPR054241">
    <property type="entry name" value="DUF6968"/>
</dbReference>
<sequence length="158" mass="17512">MYEIARRVLSLRSEPPRDVVVTVGVPYEEPTGEWSCPYRIDGLAGWEHERKVTALDSLGAVELALAMTRAAVAGSHEAKEGLLSWEDVTSGGQARTVYVTWDKERDIAYIAMKHEIVPGEAVRQVVAEDVVLDYEDSGRLLGLELMNAATRLPSEMRL</sequence>
<dbReference type="InterPro" id="IPR019270">
    <property type="entry name" value="DUF2283"/>
</dbReference>
<keyword evidence="3" id="KW-1185">Reference proteome</keyword>
<dbReference type="RefSeq" id="WP_206641635.1">
    <property type="nucleotide sequence ID" value="NZ_SAUN01000001.1"/>
</dbReference>
<name>A0A438M9U1_9ACTN</name>
<evidence type="ECO:0000259" key="1">
    <source>
        <dbReference type="Pfam" id="PF22302"/>
    </source>
</evidence>
<dbReference type="AlphaFoldDB" id="A0A438M9U1"/>
<dbReference type="Pfam" id="PF22302">
    <property type="entry name" value="DUF6968"/>
    <property type="match status" value="1"/>
</dbReference>
<evidence type="ECO:0000313" key="3">
    <source>
        <dbReference type="Proteomes" id="UP000284824"/>
    </source>
</evidence>
<dbReference type="Pfam" id="PF10049">
    <property type="entry name" value="DUF2283"/>
    <property type="match status" value="1"/>
</dbReference>